<dbReference type="Pfam" id="PF13005">
    <property type="entry name" value="zf-IS66"/>
    <property type="match status" value="1"/>
</dbReference>
<dbReference type="Pfam" id="PF03050">
    <property type="entry name" value="DDE_Tnp_IS66"/>
    <property type="match status" value="1"/>
</dbReference>
<dbReference type="InterPro" id="IPR024474">
    <property type="entry name" value="Znf_dom_IS66"/>
</dbReference>
<evidence type="ECO:0000313" key="7">
    <source>
        <dbReference type="EMBL" id="SCB41238.1"/>
    </source>
</evidence>
<feature type="domain" description="Transposase IS66 zinc-finger binding" evidence="4">
    <location>
        <begin position="110"/>
        <end position="154"/>
    </location>
</feature>
<dbReference type="Pfam" id="PF13007">
    <property type="entry name" value="LZ_Tnp_IS66"/>
    <property type="match status" value="1"/>
</dbReference>
<feature type="domain" description="Transposase TnpC homeodomain" evidence="5">
    <location>
        <begin position="29"/>
        <end position="102"/>
    </location>
</feature>
<evidence type="ECO:0000256" key="1">
    <source>
        <dbReference type="SAM" id="Coils"/>
    </source>
</evidence>
<evidence type="ECO:0000313" key="8">
    <source>
        <dbReference type="Proteomes" id="UP000199435"/>
    </source>
</evidence>
<sequence>MPLRPDPLPRNAAQLTRIILSLNEENADLKARVAFLERQLFGTKSEKMTIIDPTQAMLDLDDLIDTPIAANDDVAPAGEDKTQARRSPARNIGSLPKHLPRYDEVIEPEDKTCPCCSFDLHCIGTDVSEALDIVPAVVRVKRTIRPRYACRACESAIVQAPAPARVMDGGMVTTAFAAHVAVSKFAWHLPVHRQAQMLASCGVIIDRGTLGAWVTRVAWWLELLYDALTAFIRSQPRVFCDETPLPRLDPGRKRTKVCQLWAQAVDDRPWNGPAPPAVAYTFAESRSAREVEEQLSSFAGLLQVDGYQAYKTLAKRRGKSNVAPLRLAFCLAHARRKFVDVVKLTGSSEALSILARIAEIYRIEARLRGESADTRVFVRRREAAPIMRELNAHLTELSDEVSAKSALGKAVAYTLNHWRGLTAFLDDGRVEVDSNVVERSMKSVALTRKNSLFVGNERGGKTFAVLASLVNTAKLNGVDPEIWIADVLEQIISGKVKANQMESLLPWAWKAERDALSQRERRAA</sequence>
<dbReference type="InterPro" id="IPR052344">
    <property type="entry name" value="Transposase-related"/>
</dbReference>
<keyword evidence="1" id="KW-0175">Coiled coil</keyword>
<feature type="coiled-coil region" evidence="1">
    <location>
        <begin position="12"/>
        <end position="39"/>
    </location>
</feature>
<dbReference type="AlphaFoldDB" id="A0A1C3WMU4"/>
<evidence type="ECO:0000259" key="5">
    <source>
        <dbReference type="Pfam" id="PF13007"/>
    </source>
</evidence>
<evidence type="ECO:0000259" key="6">
    <source>
        <dbReference type="Pfam" id="PF13817"/>
    </source>
</evidence>
<dbReference type="RefSeq" id="WP_092853625.1">
    <property type="nucleotide sequence ID" value="NZ_FMAH01000033.1"/>
</dbReference>
<proteinExistence type="predicted"/>
<protein>
    <submittedName>
        <fullName evidence="7">Transposase</fullName>
    </submittedName>
</protein>
<name>A0A1C3WMU4_9HYPH</name>
<dbReference type="InterPro" id="IPR039552">
    <property type="entry name" value="IS66_C"/>
</dbReference>
<dbReference type="PANTHER" id="PTHR33678">
    <property type="entry name" value="BLL1576 PROTEIN"/>
    <property type="match status" value="1"/>
</dbReference>
<accession>A0A1C3WMU4</accession>
<evidence type="ECO:0000259" key="3">
    <source>
        <dbReference type="Pfam" id="PF03050"/>
    </source>
</evidence>
<dbReference type="Pfam" id="PF13817">
    <property type="entry name" value="DDE_Tnp_IS66_C"/>
    <property type="match status" value="1"/>
</dbReference>
<dbReference type="EMBL" id="FMAH01000033">
    <property type="protein sequence ID" value="SCB41238.1"/>
    <property type="molecule type" value="Genomic_DNA"/>
</dbReference>
<dbReference type="Proteomes" id="UP000199435">
    <property type="component" value="Unassembled WGS sequence"/>
</dbReference>
<reference evidence="8" key="1">
    <citation type="submission" date="2016-08" db="EMBL/GenBank/DDBJ databases">
        <authorList>
            <person name="Varghese N."/>
            <person name="Submissions Spin"/>
        </authorList>
    </citation>
    <scope>NUCLEOTIDE SEQUENCE [LARGE SCALE GENOMIC DNA]</scope>
    <source>
        <strain evidence="8">HAMBI 2971</strain>
    </source>
</reference>
<dbReference type="STRING" id="411945.GA0061102_103383"/>
<dbReference type="InterPro" id="IPR004291">
    <property type="entry name" value="Transposase_IS66_central"/>
</dbReference>
<dbReference type="InterPro" id="IPR024463">
    <property type="entry name" value="Transposase_TnpC_homeodom"/>
</dbReference>
<feature type="region of interest" description="Disordered" evidence="2">
    <location>
        <begin position="71"/>
        <end position="93"/>
    </location>
</feature>
<dbReference type="OrthoDB" id="9800877at2"/>
<keyword evidence="8" id="KW-1185">Reference proteome</keyword>
<feature type="domain" description="Transposase IS66 C-terminal" evidence="6">
    <location>
        <begin position="468"/>
        <end position="507"/>
    </location>
</feature>
<dbReference type="NCBIfam" id="NF033517">
    <property type="entry name" value="transpos_IS66"/>
    <property type="match status" value="1"/>
</dbReference>
<evidence type="ECO:0000256" key="2">
    <source>
        <dbReference type="SAM" id="MobiDB-lite"/>
    </source>
</evidence>
<gene>
    <name evidence="7" type="ORF">GA0061102_103383</name>
</gene>
<organism evidence="7 8">
    <name type="scientific">Rhizobium miluonense</name>
    <dbReference type="NCBI Taxonomy" id="411945"/>
    <lineage>
        <taxon>Bacteria</taxon>
        <taxon>Pseudomonadati</taxon>
        <taxon>Pseudomonadota</taxon>
        <taxon>Alphaproteobacteria</taxon>
        <taxon>Hyphomicrobiales</taxon>
        <taxon>Rhizobiaceae</taxon>
        <taxon>Rhizobium/Agrobacterium group</taxon>
        <taxon>Rhizobium</taxon>
    </lineage>
</organism>
<dbReference type="PANTHER" id="PTHR33678:SF1">
    <property type="entry name" value="BLL1576 PROTEIN"/>
    <property type="match status" value="1"/>
</dbReference>
<evidence type="ECO:0000259" key="4">
    <source>
        <dbReference type="Pfam" id="PF13005"/>
    </source>
</evidence>
<feature type="domain" description="Transposase IS66 central" evidence="3">
    <location>
        <begin position="170"/>
        <end position="461"/>
    </location>
</feature>